<dbReference type="GO" id="GO:0022857">
    <property type="term" value="F:transmembrane transporter activity"/>
    <property type="evidence" value="ECO:0007669"/>
    <property type="project" value="InterPro"/>
</dbReference>
<dbReference type="AlphaFoldDB" id="S8FEM5"/>
<dbReference type="InParanoid" id="S8FEM5"/>
<proteinExistence type="predicted"/>
<dbReference type="PANTHER" id="PTHR43791:SF63">
    <property type="entry name" value="HIGH AFFINITY CYSTEINE TRANSPORTER"/>
    <property type="match status" value="1"/>
</dbReference>
<name>S8FEM5_FOMSC</name>
<evidence type="ECO:0000256" key="6">
    <source>
        <dbReference type="SAM" id="Phobius"/>
    </source>
</evidence>
<dbReference type="HOGENOM" id="CLU_001265_0_5_1"/>
<gene>
    <name evidence="7" type="ORF">FOMPIDRAFT_149782</name>
</gene>
<dbReference type="Gene3D" id="1.20.1250.20">
    <property type="entry name" value="MFS general substrate transporter like domains"/>
    <property type="match status" value="2"/>
</dbReference>
<keyword evidence="8" id="KW-1185">Reference proteome</keyword>
<keyword evidence="2" id="KW-0813">Transport</keyword>
<feature type="transmembrane region" description="Helical" evidence="6">
    <location>
        <begin position="159"/>
        <end position="180"/>
    </location>
</feature>
<dbReference type="PANTHER" id="PTHR43791">
    <property type="entry name" value="PERMEASE-RELATED"/>
    <property type="match status" value="1"/>
</dbReference>
<feature type="transmembrane region" description="Helical" evidence="6">
    <location>
        <begin position="358"/>
        <end position="379"/>
    </location>
</feature>
<evidence type="ECO:0000256" key="2">
    <source>
        <dbReference type="ARBA" id="ARBA00022448"/>
    </source>
</evidence>
<evidence type="ECO:0000256" key="3">
    <source>
        <dbReference type="ARBA" id="ARBA00022692"/>
    </source>
</evidence>
<dbReference type="InterPro" id="IPR036259">
    <property type="entry name" value="MFS_trans_sf"/>
</dbReference>
<dbReference type="OrthoDB" id="6730379at2759"/>
<dbReference type="FunCoup" id="S8FEM5">
    <property type="interactions" value="73"/>
</dbReference>
<sequence>MRAQDFPEKGSLASKDEKKSELNVHVALVTDEVDTGAALVAGKHVEITPEEARRIRRKIDRHLMPLMCVLYWIQFMDKTTLGSSAILGIKQATHLTTNEYNWLGTIFYISYLVFEYPQNLALQRFPVGKWMSLNIFVWGIALCSHAACKNFGGLFACRFILGMCEGSITAGFMIVTSMFYTRKEQTLRVGYWFLMNGTEERVIAVQRISENQTGVENKRWKREQFIEALTDPKTWLFALFSAFDNVPNSLTNQQQLIIANFGFSTLQTTLLAMVNGFVEIATIFTGVNLAARLPNSRAYVGIIYFLPTMLGIMLVNLLPWENKIGLLFGQWMTGISTTGFVLALSWITNVTAGHTKKVTVNAIMLIAYCVGNAAGPFMWQARYEPRNHIPWLIIGICYAMCMALLLTLRILLAHENRLRDAEPRDTRYDDVYVEVTLPDGTRVERKVEKEYLDLTDIQNRDFRYVL</sequence>
<evidence type="ECO:0000256" key="5">
    <source>
        <dbReference type="ARBA" id="ARBA00023136"/>
    </source>
</evidence>
<dbReference type="EMBL" id="KE504152">
    <property type="protein sequence ID" value="EPS99950.1"/>
    <property type="molecule type" value="Genomic_DNA"/>
</dbReference>
<feature type="transmembrane region" description="Helical" evidence="6">
    <location>
        <begin position="298"/>
        <end position="318"/>
    </location>
</feature>
<keyword evidence="4 6" id="KW-1133">Transmembrane helix</keyword>
<evidence type="ECO:0008006" key="9">
    <source>
        <dbReference type="Google" id="ProtNLM"/>
    </source>
</evidence>
<keyword evidence="3 6" id="KW-0812">Transmembrane</keyword>
<feature type="transmembrane region" description="Helical" evidence="6">
    <location>
        <begin position="391"/>
        <end position="412"/>
    </location>
</feature>
<protein>
    <recommendedName>
        <fullName evidence="9">Major facilitator superfamily (MFS) profile domain-containing protein</fullName>
    </recommendedName>
</protein>
<evidence type="ECO:0000256" key="1">
    <source>
        <dbReference type="ARBA" id="ARBA00004141"/>
    </source>
</evidence>
<reference evidence="7 8" key="1">
    <citation type="journal article" date="2012" name="Science">
        <title>The Paleozoic origin of enzymatic lignin decomposition reconstructed from 31 fungal genomes.</title>
        <authorList>
            <person name="Floudas D."/>
            <person name="Binder M."/>
            <person name="Riley R."/>
            <person name="Barry K."/>
            <person name="Blanchette R.A."/>
            <person name="Henrissat B."/>
            <person name="Martinez A.T."/>
            <person name="Otillar R."/>
            <person name="Spatafora J.W."/>
            <person name="Yadav J.S."/>
            <person name="Aerts A."/>
            <person name="Benoit I."/>
            <person name="Boyd A."/>
            <person name="Carlson A."/>
            <person name="Copeland A."/>
            <person name="Coutinho P.M."/>
            <person name="de Vries R.P."/>
            <person name="Ferreira P."/>
            <person name="Findley K."/>
            <person name="Foster B."/>
            <person name="Gaskell J."/>
            <person name="Glotzer D."/>
            <person name="Gorecki P."/>
            <person name="Heitman J."/>
            <person name="Hesse C."/>
            <person name="Hori C."/>
            <person name="Igarashi K."/>
            <person name="Jurgens J.A."/>
            <person name="Kallen N."/>
            <person name="Kersten P."/>
            <person name="Kohler A."/>
            <person name="Kuees U."/>
            <person name="Kumar T.K.A."/>
            <person name="Kuo A."/>
            <person name="LaButti K."/>
            <person name="Larrondo L.F."/>
            <person name="Lindquist E."/>
            <person name="Ling A."/>
            <person name="Lombard V."/>
            <person name="Lucas S."/>
            <person name="Lundell T."/>
            <person name="Martin R."/>
            <person name="McLaughlin D.J."/>
            <person name="Morgenstern I."/>
            <person name="Morin E."/>
            <person name="Murat C."/>
            <person name="Nagy L.G."/>
            <person name="Nolan M."/>
            <person name="Ohm R.A."/>
            <person name="Patyshakuliyeva A."/>
            <person name="Rokas A."/>
            <person name="Ruiz-Duenas F.J."/>
            <person name="Sabat G."/>
            <person name="Salamov A."/>
            <person name="Samejima M."/>
            <person name="Schmutz J."/>
            <person name="Slot J.C."/>
            <person name="St John F."/>
            <person name="Stenlid J."/>
            <person name="Sun H."/>
            <person name="Sun S."/>
            <person name="Syed K."/>
            <person name="Tsang A."/>
            <person name="Wiebenga A."/>
            <person name="Young D."/>
            <person name="Pisabarro A."/>
            <person name="Eastwood D.C."/>
            <person name="Martin F."/>
            <person name="Cullen D."/>
            <person name="Grigoriev I.V."/>
            <person name="Hibbett D.S."/>
        </authorList>
    </citation>
    <scope>NUCLEOTIDE SEQUENCE</scope>
    <source>
        <strain evidence="8">FP-58527</strain>
    </source>
</reference>
<feature type="transmembrane region" description="Helical" evidence="6">
    <location>
        <begin position="324"/>
        <end position="346"/>
    </location>
</feature>
<dbReference type="InterPro" id="IPR011701">
    <property type="entry name" value="MFS"/>
</dbReference>
<dbReference type="eggNOG" id="KOG2533">
    <property type="taxonomic scope" value="Eukaryota"/>
</dbReference>
<evidence type="ECO:0000313" key="8">
    <source>
        <dbReference type="Proteomes" id="UP000015241"/>
    </source>
</evidence>
<feature type="transmembrane region" description="Helical" evidence="6">
    <location>
        <begin position="130"/>
        <end position="147"/>
    </location>
</feature>
<dbReference type="STRING" id="743788.S8FEM5"/>
<dbReference type="SUPFAM" id="SSF103473">
    <property type="entry name" value="MFS general substrate transporter"/>
    <property type="match status" value="1"/>
</dbReference>
<keyword evidence="5 6" id="KW-0472">Membrane</keyword>
<evidence type="ECO:0000256" key="4">
    <source>
        <dbReference type="ARBA" id="ARBA00022989"/>
    </source>
</evidence>
<evidence type="ECO:0000313" key="7">
    <source>
        <dbReference type="EMBL" id="EPS99950.1"/>
    </source>
</evidence>
<comment type="subcellular location">
    <subcellularLocation>
        <location evidence="1">Membrane</location>
        <topology evidence="1">Multi-pass membrane protein</topology>
    </subcellularLocation>
</comment>
<organism evidence="7 8">
    <name type="scientific">Fomitopsis schrenkii</name>
    <name type="common">Brown rot fungus</name>
    <dbReference type="NCBI Taxonomy" id="2126942"/>
    <lineage>
        <taxon>Eukaryota</taxon>
        <taxon>Fungi</taxon>
        <taxon>Dikarya</taxon>
        <taxon>Basidiomycota</taxon>
        <taxon>Agaricomycotina</taxon>
        <taxon>Agaricomycetes</taxon>
        <taxon>Polyporales</taxon>
        <taxon>Fomitopsis</taxon>
    </lineage>
</organism>
<feature type="transmembrane region" description="Helical" evidence="6">
    <location>
        <begin position="100"/>
        <end position="118"/>
    </location>
</feature>
<dbReference type="Pfam" id="PF07690">
    <property type="entry name" value="MFS_1"/>
    <property type="match status" value="1"/>
</dbReference>
<accession>S8FEM5</accession>
<dbReference type="Proteomes" id="UP000015241">
    <property type="component" value="Unassembled WGS sequence"/>
</dbReference>
<dbReference type="GO" id="GO:0016020">
    <property type="term" value="C:membrane"/>
    <property type="evidence" value="ECO:0007669"/>
    <property type="project" value="UniProtKB-SubCell"/>
</dbReference>